<dbReference type="InterPro" id="IPR036691">
    <property type="entry name" value="Endo/exonu/phosph_ase_sf"/>
</dbReference>
<name>A0A151TSI2_CAJCA</name>
<evidence type="ECO:0000313" key="3">
    <source>
        <dbReference type="Proteomes" id="UP000075243"/>
    </source>
</evidence>
<evidence type="ECO:0000259" key="1">
    <source>
        <dbReference type="Pfam" id="PF03372"/>
    </source>
</evidence>
<dbReference type="PANTHER" id="PTHR33710:SF64">
    <property type="entry name" value="ENDONUCLEASE_EXONUCLEASE_PHOSPHATASE DOMAIN-CONTAINING PROTEIN"/>
    <property type="match status" value="1"/>
</dbReference>
<accession>A0A151TSI2</accession>
<dbReference type="Gene3D" id="3.60.10.10">
    <property type="entry name" value="Endonuclease/exonuclease/phosphatase"/>
    <property type="match status" value="1"/>
</dbReference>
<gene>
    <name evidence="2" type="ORF">KK1_009250</name>
</gene>
<organism evidence="2 3">
    <name type="scientific">Cajanus cajan</name>
    <name type="common">Pigeon pea</name>
    <name type="synonym">Cajanus indicus</name>
    <dbReference type="NCBI Taxonomy" id="3821"/>
    <lineage>
        <taxon>Eukaryota</taxon>
        <taxon>Viridiplantae</taxon>
        <taxon>Streptophyta</taxon>
        <taxon>Embryophyta</taxon>
        <taxon>Tracheophyta</taxon>
        <taxon>Spermatophyta</taxon>
        <taxon>Magnoliopsida</taxon>
        <taxon>eudicotyledons</taxon>
        <taxon>Gunneridae</taxon>
        <taxon>Pentapetalae</taxon>
        <taxon>rosids</taxon>
        <taxon>fabids</taxon>
        <taxon>Fabales</taxon>
        <taxon>Fabaceae</taxon>
        <taxon>Papilionoideae</taxon>
        <taxon>50 kb inversion clade</taxon>
        <taxon>NPAAA clade</taxon>
        <taxon>indigoferoid/millettioid clade</taxon>
        <taxon>Phaseoleae</taxon>
        <taxon>Cajanus</taxon>
    </lineage>
</organism>
<dbReference type="OMA" id="SLMESIW"/>
<reference evidence="2 3" key="1">
    <citation type="journal article" date="2012" name="Nat. Biotechnol.">
        <title>Draft genome sequence of pigeonpea (Cajanus cajan), an orphan legume crop of resource-poor farmers.</title>
        <authorList>
            <person name="Varshney R.K."/>
            <person name="Chen W."/>
            <person name="Li Y."/>
            <person name="Bharti A.K."/>
            <person name="Saxena R.K."/>
            <person name="Schlueter J.A."/>
            <person name="Donoghue M.T."/>
            <person name="Azam S."/>
            <person name="Fan G."/>
            <person name="Whaley A.M."/>
            <person name="Farmer A.D."/>
            <person name="Sheridan J."/>
            <person name="Iwata A."/>
            <person name="Tuteja R."/>
            <person name="Penmetsa R.V."/>
            <person name="Wu W."/>
            <person name="Upadhyaya H.D."/>
            <person name="Yang S.P."/>
            <person name="Shah T."/>
            <person name="Saxena K.B."/>
            <person name="Michael T."/>
            <person name="McCombie W.R."/>
            <person name="Yang B."/>
            <person name="Zhang G."/>
            <person name="Yang H."/>
            <person name="Wang J."/>
            <person name="Spillane C."/>
            <person name="Cook D.R."/>
            <person name="May G.D."/>
            <person name="Xu X."/>
            <person name="Jackson S.A."/>
        </authorList>
    </citation>
    <scope>NUCLEOTIDE SEQUENCE [LARGE SCALE GENOMIC DNA]</scope>
    <source>
        <strain evidence="3">cv. Asha</strain>
    </source>
</reference>
<protein>
    <recommendedName>
        <fullName evidence="1">Endonuclease/exonuclease/phosphatase domain-containing protein</fullName>
    </recommendedName>
</protein>
<dbReference type="SUPFAM" id="SSF56219">
    <property type="entry name" value="DNase I-like"/>
    <property type="match status" value="1"/>
</dbReference>
<dbReference type="InterPro" id="IPR005135">
    <property type="entry name" value="Endo/exonuclease/phosphatase"/>
</dbReference>
<dbReference type="AlphaFoldDB" id="A0A151TSI2"/>
<proteinExistence type="predicted"/>
<dbReference type="Proteomes" id="UP000075243">
    <property type="component" value="Chromosome 3"/>
</dbReference>
<dbReference type="STRING" id="3821.A0A151TSI2"/>
<dbReference type="PANTHER" id="PTHR33710">
    <property type="entry name" value="BNAC02G09200D PROTEIN"/>
    <property type="match status" value="1"/>
</dbReference>
<feature type="domain" description="Endonuclease/exonuclease/phosphatase" evidence="1">
    <location>
        <begin position="4"/>
        <end position="227"/>
    </location>
</feature>
<dbReference type="GO" id="GO:0003824">
    <property type="term" value="F:catalytic activity"/>
    <property type="evidence" value="ECO:0007669"/>
    <property type="project" value="InterPro"/>
</dbReference>
<evidence type="ECO:0000313" key="2">
    <source>
        <dbReference type="EMBL" id="KYP70042.1"/>
    </source>
</evidence>
<dbReference type="Gramene" id="C.cajan_08991.t">
    <property type="protein sequence ID" value="C.cajan_08991.t"/>
    <property type="gene ID" value="C.cajan_08991"/>
</dbReference>
<dbReference type="EMBL" id="CM003605">
    <property type="protein sequence ID" value="KYP70042.1"/>
    <property type="molecule type" value="Genomic_DNA"/>
</dbReference>
<dbReference type="Pfam" id="PF03372">
    <property type="entry name" value="Exo_endo_phos"/>
    <property type="match status" value="1"/>
</dbReference>
<sequence>MKILSFNIRGLGGRLKVVEVRNLVRSENVDMVCLQETKKESVDKKLCASLWGADDFEWAFYPSEGRSGGIVSIWKTSIFKLETSIIQPNFIALYGRWGEQNLDCWVVNVYAPCVQQLKKDLWVRLHALMDEKGGARWCLVGDFNSVKDAKERKGVAVNFRREKAECFAEFIQKTSLIDLPLSGRKYTWYKPDGTCMSRINRFLITIGWLDQWPNLSQWALSRGVSDHCPIILKMEDLDWGPKPFKVLNCWRNEVGFVDFVKNEWRGLKVEGWAGFILKEKLRDCKGEDFGLTMEEVLQRKELLATWHHYAHQKESLLLQKSRTRWLQEADANTRFFHGHFQDCKWNRPYFQGLDFKTLNPTKFEMLIEPFSLQEVKAAVWDCENTKSPGPDGFNFYFIKDFWDIMQADFMSFFTDFHVYGRLVKGANNSFIVLIPKKDIPQRVEDY</sequence>
<keyword evidence="3" id="KW-1185">Reference proteome</keyword>